<evidence type="ECO:0000313" key="1">
    <source>
        <dbReference type="EMBL" id="PPQ86778.1"/>
    </source>
</evidence>
<accession>A0A409X7L5</accession>
<gene>
    <name evidence="1" type="ORF">CVT25_012423</name>
</gene>
<dbReference type="EMBL" id="NHYD01002432">
    <property type="protein sequence ID" value="PPQ86778.1"/>
    <property type="molecule type" value="Genomic_DNA"/>
</dbReference>
<comment type="caution">
    <text evidence="1">The sequence shown here is derived from an EMBL/GenBank/DDBJ whole genome shotgun (WGS) entry which is preliminary data.</text>
</comment>
<name>A0A409X7L5_PSICY</name>
<organism evidence="1 2">
    <name type="scientific">Psilocybe cyanescens</name>
    <dbReference type="NCBI Taxonomy" id="93625"/>
    <lineage>
        <taxon>Eukaryota</taxon>
        <taxon>Fungi</taxon>
        <taxon>Dikarya</taxon>
        <taxon>Basidiomycota</taxon>
        <taxon>Agaricomycotina</taxon>
        <taxon>Agaricomycetes</taxon>
        <taxon>Agaricomycetidae</taxon>
        <taxon>Agaricales</taxon>
        <taxon>Agaricineae</taxon>
        <taxon>Strophariaceae</taxon>
        <taxon>Psilocybe</taxon>
    </lineage>
</organism>
<sequence>MLLRSDFPVYSVVTVKRSIKLSVPAIADAGLALVVQLRLDFNHGHHSSFMAQARIRMAIGFHFRKYSQSYGRKLNSEPAIQESFTNPIDSG</sequence>
<dbReference type="Proteomes" id="UP000283269">
    <property type="component" value="Unassembled WGS sequence"/>
</dbReference>
<protein>
    <submittedName>
        <fullName evidence="1">Uncharacterized protein</fullName>
    </submittedName>
</protein>
<dbReference type="AlphaFoldDB" id="A0A409X7L5"/>
<keyword evidence="2" id="KW-1185">Reference proteome</keyword>
<evidence type="ECO:0000313" key="2">
    <source>
        <dbReference type="Proteomes" id="UP000283269"/>
    </source>
</evidence>
<reference evidence="1 2" key="1">
    <citation type="journal article" date="2018" name="Evol. Lett.">
        <title>Horizontal gene cluster transfer increased hallucinogenic mushroom diversity.</title>
        <authorList>
            <person name="Reynolds H.T."/>
            <person name="Vijayakumar V."/>
            <person name="Gluck-Thaler E."/>
            <person name="Korotkin H.B."/>
            <person name="Matheny P.B."/>
            <person name="Slot J.C."/>
        </authorList>
    </citation>
    <scope>NUCLEOTIDE SEQUENCE [LARGE SCALE GENOMIC DNA]</scope>
    <source>
        <strain evidence="1 2">2631</strain>
    </source>
</reference>
<dbReference type="InParanoid" id="A0A409X7L5"/>
<proteinExistence type="predicted"/>